<dbReference type="Proteomes" id="UP000183670">
    <property type="component" value="Unassembled WGS sequence"/>
</dbReference>
<protein>
    <submittedName>
        <fullName evidence="1">Glycosyltransferase involved in cell wall bisynthesis</fullName>
    </submittedName>
</protein>
<dbReference type="GO" id="GO:0016740">
    <property type="term" value="F:transferase activity"/>
    <property type="evidence" value="ECO:0007669"/>
    <property type="project" value="UniProtKB-KW"/>
</dbReference>
<reference evidence="1 2" key="1">
    <citation type="submission" date="2016-10" db="EMBL/GenBank/DDBJ databases">
        <authorList>
            <person name="de Groot N.N."/>
        </authorList>
    </citation>
    <scope>NUCLEOTIDE SEQUENCE [LARGE SCALE GENOMIC DNA]</scope>
    <source>
        <strain evidence="1 2">NLAE-zl-C500</strain>
    </source>
</reference>
<sequence length="373" mass="42229">MGNITQRLWIVTELFPPDETSTSYILGEIANAMAQKYNVGVICGPEIYDKRKKLDANNKFKLHESIEIHRALGADLDKNTTKGKALSFILMSRRMIALVRKHVCDGDKVLMVTNPAPMIPLMARLKKKIGFELNILVHDVFPENTHPAGLKLPMYSLFKHIFDKAYTKADQLIVLGRDMANVLEQKVGKERNSKITIIENWADIDNIKPQPFPEGKIILEYAGNIGRVQGLDKVMDMLPEDVELHFYGTGAMEEKLKERKRKNVFFHGPYFRSQQNEILAACDIALVTLQEGMYGLGVPSKTYNILASGRPILFFGPKGSEIDLLIREEGIGYCGWPEKWDRTTLIEMGRKARALAESKYSESVILDKFLKAI</sequence>
<keyword evidence="1" id="KW-0808">Transferase</keyword>
<dbReference type="CDD" id="cd03794">
    <property type="entry name" value="GT4_WbuB-like"/>
    <property type="match status" value="1"/>
</dbReference>
<dbReference type="AlphaFoldDB" id="A0A1G6G2F8"/>
<gene>
    <name evidence="1" type="ORF">SAMN05192581_1006171</name>
</gene>
<dbReference type="SUPFAM" id="SSF53756">
    <property type="entry name" value="UDP-Glycosyltransferase/glycogen phosphorylase"/>
    <property type="match status" value="1"/>
</dbReference>
<name>A0A1G6G2F8_BACOV</name>
<dbReference type="EMBL" id="FMYE01000006">
    <property type="protein sequence ID" value="SDB76177.1"/>
    <property type="molecule type" value="Genomic_DNA"/>
</dbReference>
<evidence type="ECO:0000313" key="2">
    <source>
        <dbReference type="Proteomes" id="UP000183670"/>
    </source>
</evidence>
<dbReference type="Gene3D" id="3.40.50.2000">
    <property type="entry name" value="Glycogen Phosphorylase B"/>
    <property type="match status" value="2"/>
</dbReference>
<evidence type="ECO:0000313" key="1">
    <source>
        <dbReference type="EMBL" id="SDB76177.1"/>
    </source>
</evidence>
<proteinExistence type="predicted"/>
<organism evidence="1 2">
    <name type="scientific">Bacteroides ovatus</name>
    <dbReference type="NCBI Taxonomy" id="28116"/>
    <lineage>
        <taxon>Bacteria</taxon>
        <taxon>Pseudomonadati</taxon>
        <taxon>Bacteroidota</taxon>
        <taxon>Bacteroidia</taxon>
        <taxon>Bacteroidales</taxon>
        <taxon>Bacteroidaceae</taxon>
        <taxon>Bacteroides</taxon>
    </lineage>
</organism>
<accession>A0A1G6G2F8</accession>